<accession>A0A1G7IIL8</accession>
<organism evidence="1 2">
    <name type="scientific">Ulvibacter litoralis</name>
    <dbReference type="NCBI Taxonomy" id="227084"/>
    <lineage>
        <taxon>Bacteria</taxon>
        <taxon>Pseudomonadati</taxon>
        <taxon>Bacteroidota</taxon>
        <taxon>Flavobacteriia</taxon>
        <taxon>Flavobacteriales</taxon>
        <taxon>Flavobacteriaceae</taxon>
        <taxon>Ulvibacter</taxon>
    </lineage>
</organism>
<dbReference type="Gene3D" id="3.30.2310.20">
    <property type="entry name" value="RelE-like"/>
    <property type="match status" value="1"/>
</dbReference>
<name>A0A1G7IIL8_9FLAO</name>
<dbReference type="Pfam" id="PF05015">
    <property type="entry name" value="HigB-like_toxin"/>
    <property type="match status" value="1"/>
</dbReference>
<dbReference type="STRING" id="227084.SAMN05421855_10627"/>
<dbReference type="InterPro" id="IPR007711">
    <property type="entry name" value="HigB-1"/>
</dbReference>
<dbReference type="AlphaFoldDB" id="A0A1G7IIL8"/>
<dbReference type="RefSeq" id="WP_093145114.1">
    <property type="nucleotide sequence ID" value="NZ_BMWO01000006.1"/>
</dbReference>
<dbReference type="OrthoDB" id="9801102at2"/>
<reference evidence="1 2" key="1">
    <citation type="submission" date="2016-10" db="EMBL/GenBank/DDBJ databases">
        <authorList>
            <person name="de Groot N.N."/>
        </authorList>
    </citation>
    <scope>NUCLEOTIDE SEQUENCE [LARGE SCALE GENOMIC DNA]</scope>
    <source>
        <strain evidence="1 2">DSM 16195</strain>
    </source>
</reference>
<dbReference type="InterPro" id="IPR035093">
    <property type="entry name" value="RelE/ParE_toxin_dom_sf"/>
</dbReference>
<protein>
    <submittedName>
        <fullName evidence="1">Proteic killer suppression protein</fullName>
    </submittedName>
</protein>
<dbReference type="PANTHER" id="PTHR40266:SF2">
    <property type="entry name" value="TOXIN HIGB-1"/>
    <property type="match status" value="1"/>
</dbReference>
<sequence>MILTFASKETEQIWNGIRVKKMPIEIQNVGRRKLRMLNNSQDISDLRIPPSNRLEKLTGKLNEYYSIRINKQWRVIFVWEKGNASEVQIIDYH</sequence>
<dbReference type="Proteomes" id="UP000199321">
    <property type="component" value="Unassembled WGS sequence"/>
</dbReference>
<dbReference type="SUPFAM" id="SSF143011">
    <property type="entry name" value="RelE-like"/>
    <property type="match status" value="1"/>
</dbReference>
<keyword evidence="2" id="KW-1185">Reference proteome</keyword>
<dbReference type="EMBL" id="FNBA01000006">
    <property type="protein sequence ID" value="SDF12493.1"/>
    <property type="molecule type" value="Genomic_DNA"/>
</dbReference>
<evidence type="ECO:0000313" key="2">
    <source>
        <dbReference type="Proteomes" id="UP000199321"/>
    </source>
</evidence>
<dbReference type="PANTHER" id="PTHR40266">
    <property type="entry name" value="TOXIN HIGB-1"/>
    <property type="match status" value="1"/>
</dbReference>
<gene>
    <name evidence="1" type="ORF">SAMN05421855_10627</name>
</gene>
<proteinExistence type="predicted"/>
<evidence type="ECO:0000313" key="1">
    <source>
        <dbReference type="EMBL" id="SDF12493.1"/>
    </source>
</evidence>